<gene>
    <name evidence="4" type="ORF">PR048_022680</name>
</gene>
<proteinExistence type="predicted"/>
<reference evidence="4 5" key="1">
    <citation type="submission" date="2023-02" db="EMBL/GenBank/DDBJ databases">
        <title>LHISI_Scaffold_Assembly.</title>
        <authorList>
            <person name="Stuart O.P."/>
            <person name="Cleave R."/>
            <person name="Magrath M.J.L."/>
            <person name="Mikheyev A.S."/>
        </authorList>
    </citation>
    <scope>NUCLEOTIDE SEQUENCE [LARGE SCALE GENOMIC DNA]</scope>
    <source>
        <strain evidence="4">Daus_M_001</strain>
        <tissue evidence="4">Leg muscle</tissue>
    </source>
</reference>
<evidence type="ECO:0000256" key="1">
    <source>
        <dbReference type="ARBA" id="ARBA00001968"/>
    </source>
</evidence>
<keyword evidence="5" id="KW-1185">Reference proteome</keyword>
<evidence type="ECO:0000259" key="3">
    <source>
        <dbReference type="Pfam" id="PF13359"/>
    </source>
</evidence>
<keyword evidence="2" id="KW-0479">Metal-binding</keyword>
<evidence type="ECO:0000313" key="5">
    <source>
        <dbReference type="Proteomes" id="UP001159363"/>
    </source>
</evidence>
<comment type="caution">
    <text evidence="4">The sequence shown here is derived from an EMBL/GenBank/DDBJ whole genome shotgun (WGS) entry which is preliminary data.</text>
</comment>
<evidence type="ECO:0000256" key="2">
    <source>
        <dbReference type="ARBA" id="ARBA00022723"/>
    </source>
</evidence>
<feature type="domain" description="DDE Tnp4" evidence="3">
    <location>
        <begin position="221"/>
        <end position="294"/>
    </location>
</feature>
<comment type="cofactor">
    <cofactor evidence="1">
        <name>a divalent metal cation</name>
        <dbReference type="ChEBI" id="CHEBI:60240"/>
    </cofactor>
</comment>
<accession>A0ABQ9GS07</accession>
<dbReference type="EMBL" id="JARBHB010000009">
    <property type="protein sequence ID" value="KAJ8874791.1"/>
    <property type="molecule type" value="Genomic_DNA"/>
</dbReference>
<organism evidence="4 5">
    <name type="scientific">Dryococelus australis</name>
    <dbReference type="NCBI Taxonomy" id="614101"/>
    <lineage>
        <taxon>Eukaryota</taxon>
        <taxon>Metazoa</taxon>
        <taxon>Ecdysozoa</taxon>
        <taxon>Arthropoda</taxon>
        <taxon>Hexapoda</taxon>
        <taxon>Insecta</taxon>
        <taxon>Pterygota</taxon>
        <taxon>Neoptera</taxon>
        <taxon>Polyneoptera</taxon>
        <taxon>Phasmatodea</taxon>
        <taxon>Verophasmatodea</taxon>
        <taxon>Anareolatae</taxon>
        <taxon>Phasmatidae</taxon>
        <taxon>Eurycanthinae</taxon>
        <taxon>Dryococelus</taxon>
    </lineage>
</organism>
<evidence type="ECO:0000313" key="4">
    <source>
        <dbReference type="EMBL" id="KAJ8874791.1"/>
    </source>
</evidence>
<dbReference type="InterPro" id="IPR027806">
    <property type="entry name" value="HARBI1_dom"/>
</dbReference>
<protein>
    <recommendedName>
        <fullName evidence="3">DDE Tnp4 domain-containing protein</fullName>
    </recommendedName>
</protein>
<dbReference type="Proteomes" id="UP001159363">
    <property type="component" value="Chromosome 8"/>
</dbReference>
<name>A0ABQ9GS07_9NEOP</name>
<sequence length="636" mass="71776">MADAVAFAEAVGQYADNPQRELKFENGIGFRNFLRMTMSDFEELLQLVSPLICRNENKFRRAVSPQIRLAGDSFTSLQYTFKISQHLISYMPIVFDAIMSSLKSYTKVISLFYILHIQTDLEQQVVFSPIISGDCGMRQILNNKLYSVPSSVVIVTDLEQQVVFSPIISGDCGMRQILNVHMRMRRRLTDGKVLSFTSFYDDLVKERLKLPASEPLPGREKPVPYVIVVDDAFTRRENIMKPYKSQYPGSMNPMRILNYRLSRAQRIVENVFGILPSKFRTLHTTIALHPDKIQSVNGYTRPGNMDYEDLETGNVIFGTWRKELNENVGVFQLRRVPRKPSSNAECVRDEFREYYLYLRKVKFPGSCNVGNTALHTDGGVMSADTHHAVCRHSSYSLQTLIIQSADLTMQSADTHHAVYRHSSYSLQTLIIQSADTHHAVCRHSSYSLQTLIIQSADTHHTVCRHSSYSLQTLIIQSADTHHAVCGHSPCSLQTLIIQSADTHHTVCGHSPCSLRTLTMQSADIHLAVCGHSPCSLRTLIIQSADTHHTVCGHSSYSLQTLTMQSAYSLYTFGKQCADNCLFVCRQLYPTVPNLCTRLCNGPVSYWLLRGELQLAGQPYGEQVTRRSLANAIPTCR</sequence>
<dbReference type="Pfam" id="PF13359">
    <property type="entry name" value="DDE_Tnp_4"/>
    <property type="match status" value="1"/>
</dbReference>